<proteinExistence type="predicted"/>
<evidence type="ECO:0000313" key="3">
    <source>
        <dbReference type="Proteomes" id="UP001601976"/>
    </source>
</evidence>
<evidence type="ECO:0000256" key="1">
    <source>
        <dbReference type="SAM" id="SignalP"/>
    </source>
</evidence>
<sequence length="148" mass="15872">MSMNRGRFLLAAAAVVTALGLAPTTAQAAAPAPVGAEAGATVQAADGQLYAWEHSWKGGRQATWVNSSSDWADRNMRNQASSVHNNGYAGAYEDVRLYWGVGHTGASYCLGNGNYLMDMRYDRFPYNGTGGGEVMNDNVASHRWGNYC</sequence>
<accession>A0ABW6R829</accession>
<protein>
    <recommendedName>
        <fullName evidence="4">Secreted protein</fullName>
    </recommendedName>
</protein>
<keyword evidence="3" id="KW-1185">Reference proteome</keyword>
<reference evidence="2 3" key="1">
    <citation type="submission" date="2024-10" db="EMBL/GenBank/DDBJ databases">
        <title>The Natural Products Discovery Center: Release of the First 8490 Sequenced Strains for Exploring Actinobacteria Biosynthetic Diversity.</title>
        <authorList>
            <person name="Kalkreuter E."/>
            <person name="Kautsar S.A."/>
            <person name="Yang D."/>
            <person name="Bader C.D."/>
            <person name="Teijaro C.N."/>
            <person name="Fluegel L."/>
            <person name="Davis C.M."/>
            <person name="Simpson J.R."/>
            <person name="Lauterbach L."/>
            <person name="Steele A.D."/>
            <person name="Gui C."/>
            <person name="Meng S."/>
            <person name="Li G."/>
            <person name="Viehrig K."/>
            <person name="Ye F."/>
            <person name="Su P."/>
            <person name="Kiefer A.F."/>
            <person name="Nichols A."/>
            <person name="Cepeda A.J."/>
            <person name="Yan W."/>
            <person name="Fan B."/>
            <person name="Jiang Y."/>
            <person name="Adhikari A."/>
            <person name="Zheng C.-J."/>
            <person name="Schuster L."/>
            <person name="Cowan T.M."/>
            <person name="Smanski M.J."/>
            <person name="Chevrette M.G."/>
            <person name="De Carvalho L.P.S."/>
            <person name="Shen B."/>
        </authorList>
    </citation>
    <scope>NUCLEOTIDE SEQUENCE [LARGE SCALE GENOMIC DNA]</scope>
    <source>
        <strain evidence="2 3">NPDC003029</strain>
    </source>
</reference>
<dbReference type="PROSITE" id="PS51318">
    <property type="entry name" value="TAT"/>
    <property type="match status" value="1"/>
</dbReference>
<evidence type="ECO:0000313" key="2">
    <source>
        <dbReference type="EMBL" id="MFF3337650.1"/>
    </source>
</evidence>
<evidence type="ECO:0008006" key="4">
    <source>
        <dbReference type="Google" id="ProtNLM"/>
    </source>
</evidence>
<organism evidence="2 3">
    <name type="scientific">Streptomyces flavidovirens</name>
    <dbReference type="NCBI Taxonomy" id="67298"/>
    <lineage>
        <taxon>Bacteria</taxon>
        <taxon>Bacillati</taxon>
        <taxon>Actinomycetota</taxon>
        <taxon>Actinomycetes</taxon>
        <taxon>Kitasatosporales</taxon>
        <taxon>Streptomycetaceae</taxon>
        <taxon>Streptomyces</taxon>
    </lineage>
</organism>
<dbReference type="InterPro" id="IPR006311">
    <property type="entry name" value="TAT_signal"/>
</dbReference>
<comment type="caution">
    <text evidence="2">The sequence shown here is derived from an EMBL/GenBank/DDBJ whole genome shotgun (WGS) entry which is preliminary data.</text>
</comment>
<dbReference type="EMBL" id="JBIAPK010000001">
    <property type="protein sequence ID" value="MFF3337650.1"/>
    <property type="molecule type" value="Genomic_DNA"/>
</dbReference>
<dbReference type="RefSeq" id="WP_387893472.1">
    <property type="nucleotide sequence ID" value="NZ_JBIAPK010000001.1"/>
</dbReference>
<feature type="signal peptide" evidence="1">
    <location>
        <begin position="1"/>
        <end position="28"/>
    </location>
</feature>
<feature type="chain" id="PRO_5047542456" description="Secreted protein" evidence="1">
    <location>
        <begin position="29"/>
        <end position="148"/>
    </location>
</feature>
<name>A0ABW6R829_9ACTN</name>
<dbReference type="Gene3D" id="2.60.20.10">
    <property type="entry name" value="Crystallins"/>
    <property type="match status" value="1"/>
</dbReference>
<dbReference type="Proteomes" id="UP001601976">
    <property type="component" value="Unassembled WGS sequence"/>
</dbReference>
<gene>
    <name evidence="2" type="ORF">ACFYWW_02775</name>
</gene>
<keyword evidence="1" id="KW-0732">Signal</keyword>